<name>A0A1M5GL44_9BACI</name>
<dbReference type="InterPro" id="IPR011764">
    <property type="entry name" value="Biotin_carboxylation_dom"/>
</dbReference>
<keyword evidence="3 6" id="KW-0547">Nucleotide-binding</keyword>
<evidence type="ECO:0000256" key="5">
    <source>
        <dbReference type="ARBA" id="ARBA00023267"/>
    </source>
</evidence>
<dbReference type="PANTHER" id="PTHR18866">
    <property type="entry name" value="CARBOXYLASE:PYRUVATE/ACETYL-COA/PROPIONYL-COA CARBOXYLASE"/>
    <property type="match status" value="1"/>
</dbReference>
<keyword evidence="4 6" id="KW-0067">ATP-binding</keyword>
<feature type="domain" description="Biotin carboxylation" evidence="8">
    <location>
        <begin position="1"/>
        <end position="446"/>
    </location>
</feature>
<evidence type="ECO:0000256" key="3">
    <source>
        <dbReference type="ARBA" id="ARBA00022741"/>
    </source>
</evidence>
<dbReference type="InterPro" id="IPR016185">
    <property type="entry name" value="PreATP-grasp_dom_sf"/>
</dbReference>
<dbReference type="GO" id="GO:0005524">
    <property type="term" value="F:ATP binding"/>
    <property type="evidence" value="ECO:0007669"/>
    <property type="project" value="UniProtKB-UniRule"/>
</dbReference>
<dbReference type="EC" id="6.3.4.14" evidence="1"/>
<evidence type="ECO:0000313" key="9">
    <source>
        <dbReference type="EMBL" id="SHG04232.1"/>
    </source>
</evidence>
<keyword evidence="5" id="KW-0092">Biotin</keyword>
<keyword evidence="10" id="KW-1185">Reference proteome</keyword>
<dbReference type="PROSITE" id="PS00867">
    <property type="entry name" value="CPSASE_2"/>
    <property type="match status" value="1"/>
</dbReference>
<dbReference type="SUPFAM" id="SSF56059">
    <property type="entry name" value="Glutathione synthetase ATP-binding domain-like"/>
    <property type="match status" value="1"/>
</dbReference>
<dbReference type="GO" id="GO:0046872">
    <property type="term" value="F:metal ion binding"/>
    <property type="evidence" value="ECO:0007669"/>
    <property type="project" value="InterPro"/>
</dbReference>
<accession>A0A1M5GL44</accession>
<dbReference type="AlphaFoldDB" id="A0A1M5GL44"/>
<dbReference type="InterPro" id="IPR011054">
    <property type="entry name" value="Rudment_hybrid_motif"/>
</dbReference>
<gene>
    <name evidence="9" type="ORF">SAMN05216225_101350</name>
</gene>
<dbReference type="InterPro" id="IPR005482">
    <property type="entry name" value="Biotin_COase_C"/>
</dbReference>
<proteinExistence type="predicted"/>
<dbReference type="Gene3D" id="3.30.470.20">
    <property type="entry name" value="ATP-grasp fold, B domain"/>
    <property type="match status" value="1"/>
</dbReference>
<feature type="domain" description="ATP-grasp" evidence="7">
    <location>
        <begin position="120"/>
        <end position="317"/>
    </location>
</feature>
<organism evidence="9 10">
    <name type="scientific">Ornithinibacillus halophilus</name>
    <dbReference type="NCBI Taxonomy" id="930117"/>
    <lineage>
        <taxon>Bacteria</taxon>
        <taxon>Bacillati</taxon>
        <taxon>Bacillota</taxon>
        <taxon>Bacilli</taxon>
        <taxon>Bacillales</taxon>
        <taxon>Bacillaceae</taxon>
        <taxon>Ornithinibacillus</taxon>
    </lineage>
</organism>
<dbReference type="Proteomes" id="UP000183988">
    <property type="component" value="Unassembled WGS sequence"/>
</dbReference>
<dbReference type="InterPro" id="IPR005481">
    <property type="entry name" value="BC-like_N"/>
</dbReference>
<dbReference type="GO" id="GO:0004075">
    <property type="term" value="F:biotin carboxylase activity"/>
    <property type="evidence" value="ECO:0007669"/>
    <property type="project" value="UniProtKB-EC"/>
</dbReference>
<sequence>MFQKVLVANRGAIAARIIRALKTMNIKTVAVYSEADKDLPYIKEADEAYYIGDSVAKKSYLNQEALMEIIKNAEVDGVHPGYGFLSENIEFAAAVEKKGATFIGPSSKWMKTMSHKSHARDLMERHGMPIGKGSGVLGENEEEWKKVAREIGYPVLVKPVGGGGGIGMIPVFHEGELEKSIKQAKSVSSKAFSDDDIYLEKYLENPRHIEFQILADNHGNVVHLYERDCSVQRRHQKVIEESPSVGINESETSELASTITNVIKAIGYNNIGTIEMLRGVDGTYSFLEMNTRLQVEHAVTEEITGVDLVVAQIKLAAGMKLSDVIPSTINKDGHSIEARVYAEDPVKFFPSPGRLQKFVPPSGDSIRIETGYQEGNEISVFYDPLIAKVIVHEENRDRAIQVLLEALNNFKISGIKTNIPFLIHALQSDEFKNGRIDTNLTKELVKTI</sequence>
<dbReference type="InterPro" id="IPR011761">
    <property type="entry name" value="ATP-grasp"/>
</dbReference>
<keyword evidence="2" id="KW-0436">Ligase</keyword>
<evidence type="ECO:0000256" key="6">
    <source>
        <dbReference type="PROSITE-ProRule" id="PRU00409"/>
    </source>
</evidence>
<dbReference type="STRING" id="930117.SAMN05216225_101350"/>
<dbReference type="Pfam" id="PF02786">
    <property type="entry name" value="CPSase_L_D2"/>
    <property type="match status" value="1"/>
</dbReference>
<dbReference type="SUPFAM" id="SSF52440">
    <property type="entry name" value="PreATP-grasp domain"/>
    <property type="match status" value="1"/>
</dbReference>
<dbReference type="PANTHER" id="PTHR18866:SF33">
    <property type="entry name" value="METHYLCROTONOYL-COA CARBOXYLASE SUBUNIT ALPHA, MITOCHONDRIAL-RELATED"/>
    <property type="match status" value="1"/>
</dbReference>
<evidence type="ECO:0000256" key="4">
    <source>
        <dbReference type="ARBA" id="ARBA00022840"/>
    </source>
</evidence>
<protein>
    <recommendedName>
        <fullName evidence="1">biotin carboxylase</fullName>
        <ecNumber evidence="1">6.3.4.14</ecNumber>
    </recommendedName>
</protein>
<evidence type="ECO:0000313" key="10">
    <source>
        <dbReference type="Proteomes" id="UP000183988"/>
    </source>
</evidence>
<dbReference type="Pfam" id="PF02785">
    <property type="entry name" value="Biotin_carb_C"/>
    <property type="match status" value="1"/>
</dbReference>
<dbReference type="InterPro" id="IPR005479">
    <property type="entry name" value="CPAse_ATP-bd"/>
</dbReference>
<evidence type="ECO:0000259" key="7">
    <source>
        <dbReference type="PROSITE" id="PS50975"/>
    </source>
</evidence>
<dbReference type="PROSITE" id="PS50975">
    <property type="entry name" value="ATP_GRASP"/>
    <property type="match status" value="1"/>
</dbReference>
<evidence type="ECO:0000256" key="2">
    <source>
        <dbReference type="ARBA" id="ARBA00022598"/>
    </source>
</evidence>
<dbReference type="Pfam" id="PF00289">
    <property type="entry name" value="Biotin_carb_N"/>
    <property type="match status" value="1"/>
</dbReference>
<reference evidence="9 10" key="1">
    <citation type="submission" date="2016-11" db="EMBL/GenBank/DDBJ databases">
        <authorList>
            <person name="Jaros S."/>
            <person name="Januszkiewicz K."/>
            <person name="Wedrychowicz H."/>
        </authorList>
    </citation>
    <scope>NUCLEOTIDE SEQUENCE [LARGE SCALE GENOMIC DNA]</scope>
    <source>
        <strain evidence="9 10">IBRC-M 10683</strain>
    </source>
</reference>
<dbReference type="SUPFAM" id="SSF51246">
    <property type="entry name" value="Rudiment single hybrid motif"/>
    <property type="match status" value="1"/>
</dbReference>
<dbReference type="RefSeq" id="WP_072889659.1">
    <property type="nucleotide sequence ID" value="NZ_FQVW01000013.1"/>
</dbReference>
<dbReference type="PROSITE" id="PS50979">
    <property type="entry name" value="BC"/>
    <property type="match status" value="1"/>
</dbReference>
<evidence type="ECO:0000259" key="8">
    <source>
        <dbReference type="PROSITE" id="PS50979"/>
    </source>
</evidence>
<evidence type="ECO:0000256" key="1">
    <source>
        <dbReference type="ARBA" id="ARBA00013263"/>
    </source>
</evidence>
<dbReference type="EMBL" id="FQVW01000013">
    <property type="protein sequence ID" value="SHG04232.1"/>
    <property type="molecule type" value="Genomic_DNA"/>
</dbReference>
<dbReference type="OrthoDB" id="9803706at2"/>
<dbReference type="InterPro" id="IPR050856">
    <property type="entry name" value="Biotin_carboxylase_complex"/>
</dbReference>
<dbReference type="SMART" id="SM00878">
    <property type="entry name" value="Biotin_carb_C"/>
    <property type="match status" value="1"/>
</dbReference>